<evidence type="ECO:0000256" key="5">
    <source>
        <dbReference type="ARBA" id="ARBA00022737"/>
    </source>
</evidence>
<accession>V4GY46</accession>
<dbReference type="PIRSF" id="PIRSF005763">
    <property type="entry name" value="Txn_reg_ModE"/>
    <property type="match status" value="1"/>
</dbReference>
<keyword evidence="5" id="KW-0677">Repeat</keyword>
<proteinExistence type="inferred from homology"/>
<dbReference type="Gene3D" id="2.40.50.100">
    <property type="match status" value="1"/>
</dbReference>
<evidence type="ECO:0000259" key="6">
    <source>
        <dbReference type="PROSITE" id="PS51866"/>
    </source>
</evidence>
<dbReference type="Gene3D" id="1.10.10.10">
    <property type="entry name" value="Winged helix-like DNA-binding domain superfamily/Winged helix DNA-binding domain"/>
    <property type="match status" value="1"/>
</dbReference>
<dbReference type="InterPro" id="IPR016462">
    <property type="entry name" value="ModE"/>
</dbReference>
<dbReference type="InterPro" id="IPR005116">
    <property type="entry name" value="Transp-assoc_OB_typ1"/>
</dbReference>
<keyword evidence="8" id="KW-1185">Reference proteome</keyword>
<organism evidence="7 8">
    <name type="scientific">Candidatus Halobonum tyrrellensis G22</name>
    <dbReference type="NCBI Taxonomy" id="1324957"/>
    <lineage>
        <taxon>Archaea</taxon>
        <taxon>Methanobacteriati</taxon>
        <taxon>Methanobacteriota</taxon>
        <taxon>Stenosarchaea group</taxon>
        <taxon>Halobacteria</taxon>
        <taxon>Halobacteriales</taxon>
        <taxon>Haloferacaceae</taxon>
        <taxon>Candidatus Halobonum</taxon>
    </lineage>
</organism>
<dbReference type="PANTHER" id="PTHR30432">
    <property type="entry name" value="TRANSCRIPTIONAL REGULATOR MODE"/>
    <property type="match status" value="1"/>
</dbReference>
<reference evidence="7 8" key="1">
    <citation type="journal article" date="2013" name="Genome Announc.">
        <title>Draft Genome Sequence of 'Candidatus Halobonum tyrrellensis' Strain G22, Isolated from the Hypersaline Waters of Lake Tyrrell, Australia.</title>
        <authorList>
            <person name="Ugalde J.A."/>
            <person name="Narasingarao P."/>
            <person name="Kuo S."/>
            <person name="Podell S."/>
            <person name="Allen E.E."/>
        </authorList>
    </citation>
    <scope>NUCLEOTIDE SEQUENCE [LARGE SCALE GENOMIC DNA]</scope>
    <source>
        <strain evidence="7 8">G22</strain>
    </source>
</reference>
<dbReference type="GO" id="GO:0015689">
    <property type="term" value="P:molybdate ion transport"/>
    <property type="evidence" value="ECO:0007669"/>
    <property type="project" value="InterPro"/>
</dbReference>
<dbReference type="RefSeq" id="WP_023392810.1">
    <property type="nucleotide sequence ID" value="NZ_ASGZ01000002.1"/>
</dbReference>
<dbReference type="PANTHER" id="PTHR30432:SF1">
    <property type="entry name" value="DNA-BINDING TRANSCRIPTIONAL DUAL REGULATOR MODE"/>
    <property type="match status" value="1"/>
</dbReference>
<protein>
    <submittedName>
        <fullName evidence="7">ModE family transcriptional regulator</fullName>
    </submittedName>
</protein>
<dbReference type="GO" id="GO:0005886">
    <property type="term" value="C:plasma membrane"/>
    <property type="evidence" value="ECO:0007669"/>
    <property type="project" value="UniProtKB-SubCell"/>
</dbReference>
<dbReference type="InterPro" id="IPR036390">
    <property type="entry name" value="WH_DNA-bd_sf"/>
</dbReference>
<comment type="subcellular location">
    <subcellularLocation>
        <location evidence="1">Cell membrane</location>
        <topology evidence="1">Peripheral membrane protein</topology>
    </subcellularLocation>
</comment>
<dbReference type="GO" id="GO:0003700">
    <property type="term" value="F:DNA-binding transcription factor activity"/>
    <property type="evidence" value="ECO:0007669"/>
    <property type="project" value="InterPro"/>
</dbReference>
<comment type="caution">
    <text evidence="7">The sequence shown here is derived from an EMBL/GenBank/DDBJ whole genome shotgun (WGS) entry which is preliminary data.</text>
</comment>
<evidence type="ECO:0000256" key="4">
    <source>
        <dbReference type="ARBA" id="ARBA00022505"/>
    </source>
</evidence>
<dbReference type="AlphaFoldDB" id="V4GY46"/>
<dbReference type="Pfam" id="PF03459">
    <property type="entry name" value="TOBE"/>
    <property type="match status" value="1"/>
</dbReference>
<dbReference type="Pfam" id="PF00126">
    <property type="entry name" value="HTH_1"/>
    <property type="match status" value="1"/>
</dbReference>
<evidence type="ECO:0000256" key="2">
    <source>
        <dbReference type="ARBA" id="ARBA00008110"/>
    </source>
</evidence>
<dbReference type="GO" id="GO:0030151">
    <property type="term" value="F:molybdenum ion binding"/>
    <property type="evidence" value="ECO:0007669"/>
    <property type="project" value="InterPro"/>
</dbReference>
<dbReference type="InterPro" id="IPR036388">
    <property type="entry name" value="WH-like_DNA-bd_sf"/>
</dbReference>
<dbReference type="PATRIC" id="fig|1324957.4.peg.220"/>
<gene>
    <name evidence="7" type="ORF">K933_01057</name>
</gene>
<dbReference type="NCBIfam" id="TIGR00638">
    <property type="entry name" value="Mop"/>
    <property type="match status" value="1"/>
</dbReference>
<dbReference type="SUPFAM" id="SSF50331">
    <property type="entry name" value="MOP-like"/>
    <property type="match status" value="1"/>
</dbReference>
<evidence type="ECO:0000256" key="1">
    <source>
        <dbReference type="ARBA" id="ARBA00004202"/>
    </source>
</evidence>
<evidence type="ECO:0000313" key="7">
    <source>
        <dbReference type="EMBL" id="ESP90106.1"/>
    </source>
</evidence>
<sequence>MDLDAGFDARLERDGVRFGARDAELLRAVDEHGSLNAAAEALGRSYSRSQRRVVELEEAFGRLVDRTRGGADGGGSSLTAAADRLLGEFARLEAEFAGVTQVEETVLRGTVVDTEGELGTVETDAGPVRAVVPPTASAVRLAVRADAITLHPAGGVPETETSARNRFRGEVREVVAGDAVARVVLDVGADPDLTVLVTRTSVETLDLAPGAPVAASFKATATRAYPVESPSDE</sequence>
<dbReference type="EMBL" id="ASGZ01000002">
    <property type="protein sequence ID" value="ESP90106.1"/>
    <property type="molecule type" value="Genomic_DNA"/>
</dbReference>
<comment type="similarity">
    <text evidence="2">Belongs to the ModE family.</text>
</comment>
<dbReference type="InterPro" id="IPR051815">
    <property type="entry name" value="Molybdate_resp_trans_reg"/>
</dbReference>
<keyword evidence="3" id="KW-0813">Transport</keyword>
<dbReference type="STRING" id="1324957.K933_01057"/>
<keyword evidence="4" id="KW-0500">Molybdenum</keyword>
<dbReference type="SUPFAM" id="SSF46785">
    <property type="entry name" value="Winged helix' DNA-binding domain"/>
    <property type="match status" value="1"/>
</dbReference>
<evidence type="ECO:0000313" key="8">
    <source>
        <dbReference type="Proteomes" id="UP000017840"/>
    </source>
</evidence>
<dbReference type="eggNOG" id="arCOG00223">
    <property type="taxonomic scope" value="Archaea"/>
</dbReference>
<evidence type="ECO:0000256" key="3">
    <source>
        <dbReference type="ARBA" id="ARBA00022448"/>
    </source>
</evidence>
<dbReference type="PROSITE" id="PS51866">
    <property type="entry name" value="MOP"/>
    <property type="match status" value="1"/>
</dbReference>
<dbReference type="OrthoDB" id="70912at2157"/>
<dbReference type="InterPro" id="IPR004606">
    <property type="entry name" value="Mop_domain"/>
</dbReference>
<dbReference type="InterPro" id="IPR000847">
    <property type="entry name" value="LysR_HTH_N"/>
</dbReference>
<feature type="domain" description="Mop" evidence="6">
    <location>
        <begin position="160"/>
        <end position="226"/>
    </location>
</feature>
<dbReference type="Proteomes" id="UP000017840">
    <property type="component" value="Unassembled WGS sequence"/>
</dbReference>
<dbReference type="InterPro" id="IPR008995">
    <property type="entry name" value="Mo/tungstate-bd_C_term_dom"/>
</dbReference>
<name>V4GY46_9EURY</name>